<evidence type="ECO:0000313" key="3">
    <source>
        <dbReference type="Proteomes" id="UP001595834"/>
    </source>
</evidence>
<proteinExistence type="predicted"/>
<evidence type="ECO:0000256" key="1">
    <source>
        <dbReference type="ARBA" id="ARBA00022737"/>
    </source>
</evidence>
<sequence length="140" mass="14295">MSDGQAAPEDSSLVIIPPQESGLTILQAEEVEPGEVSTLGLHYRDGVPVLVGAEGGAFPAVIQLIDGSGNILAAYTANQVQPKRLDVTSGDITTVSGVGVAGFSGDAGPAMSARLYYPQGVEVGQGGDVYIADSSNHRVR</sequence>
<dbReference type="InterPro" id="IPR011042">
    <property type="entry name" value="6-blade_b-propeller_TolB-like"/>
</dbReference>
<keyword evidence="3" id="KW-1185">Reference proteome</keyword>
<dbReference type="Gene3D" id="2.120.10.30">
    <property type="entry name" value="TolB, C-terminal domain"/>
    <property type="match status" value="1"/>
</dbReference>
<dbReference type="RefSeq" id="WP_344377676.1">
    <property type="nucleotide sequence ID" value="NZ_BAAASQ010000018.1"/>
</dbReference>
<keyword evidence="1" id="KW-0677">Repeat</keyword>
<gene>
    <name evidence="2" type="ORF">ACFPFX_12660</name>
</gene>
<evidence type="ECO:0000313" key="2">
    <source>
        <dbReference type="EMBL" id="MFC4957139.1"/>
    </source>
</evidence>
<protein>
    <submittedName>
        <fullName evidence="2">Uncharacterized protein</fullName>
    </submittedName>
</protein>
<dbReference type="Pfam" id="PF01436">
    <property type="entry name" value="NHL"/>
    <property type="match status" value="1"/>
</dbReference>
<dbReference type="Proteomes" id="UP001595834">
    <property type="component" value="Unassembled WGS sequence"/>
</dbReference>
<accession>A0ABV9UN95</accession>
<dbReference type="InterPro" id="IPR001258">
    <property type="entry name" value="NHL_repeat"/>
</dbReference>
<dbReference type="EMBL" id="JBHSIZ010000016">
    <property type="protein sequence ID" value="MFC4957139.1"/>
    <property type="molecule type" value="Genomic_DNA"/>
</dbReference>
<name>A0ABV9UN95_9ACTN</name>
<organism evidence="2 3">
    <name type="scientific">Streptomyces mauvecolor</name>
    <dbReference type="NCBI Taxonomy" id="58345"/>
    <lineage>
        <taxon>Bacteria</taxon>
        <taxon>Bacillati</taxon>
        <taxon>Actinomycetota</taxon>
        <taxon>Actinomycetes</taxon>
        <taxon>Kitasatosporales</taxon>
        <taxon>Streptomycetaceae</taxon>
        <taxon>Streptomyces</taxon>
    </lineage>
</organism>
<comment type="caution">
    <text evidence="2">The sequence shown here is derived from an EMBL/GenBank/DDBJ whole genome shotgun (WGS) entry which is preliminary data.</text>
</comment>
<reference evidence="3" key="1">
    <citation type="journal article" date="2019" name="Int. J. Syst. Evol. Microbiol.">
        <title>The Global Catalogue of Microorganisms (GCM) 10K type strain sequencing project: providing services to taxonomists for standard genome sequencing and annotation.</title>
        <authorList>
            <consortium name="The Broad Institute Genomics Platform"/>
            <consortium name="The Broad Institute Genome Sequencing Center for Infectious Disease"/>
            <person name="Wu L."/>
            <person name="Ma J."/>
        </authorList>
    </citation>
    <scope>NUCLEOTIDE SEQUENCE [LARGE SCALE GENOMIC DNA]</scope>
    <source>
        <strain evidence="3">CCM 7224</strain>
    </source>
</reference>